<name>A0A381NKP9_9ZZZZ</name>
<evidence type="ECO:0000256" key="4">
    <source>
        <dbReference type="ARBA" id="ARBA00022989"/>
    </source>
</evidence>
<organism evidence="7">
    <name type="scientific">marine metagenome</name>
    <dbReference type="NCBI Taxonomy" id="408172"/>
    <lineage>
        <taxon>unclassified sequences</taxon>
        <taxon>metagenomes</taxon>
        <taxon>ecological metagenomes</taxon>
    </lineage>
</organism>
<feature type="transmembrane region" description="Helical" evidence="6">
    <location>
        <begin position="46"/>
        <end position="66"/>
    </location>
</feature>
<evidence type="ECO:0008006" key="8">
    <source>
        <dbReference type="Google" id="ProtNLM"/>
    </source>
</evidence>
<evidence type="ECO:0000256" key="2">
    <source>
        <dbReference type="ARBA" id="ARBA00022475"/>
    </source>
</evidence>
<dbReference type="GO" id="GO:0005886">
    <property type="term" value="C:plasma membrane"/>
    <property type="evidence" value="ECO:0007669"/>
    <property type="project" value="UniProtKB-SubCell"/>
</dbReference>
<evidence type="ECO:0000256" key="1">
    <source>
        <dbReference type="ARBA" id="ARBA00004651"/>
    </source>
</evidence>
<evidence type="ECO:0000256" key="3">
    <source>
        <dbReference type="ARBA" id="ARBA00022692"/>
    </source>
</evidence>
<dbReference type="InterPro" id="IPR011743">
    <property type="entry name" value="Caa3_sub_IV"/>
</dbReference>
<keyword evidence="3 6" id="KW-0812">Transmembrane</keyword>
<keyword evidence="4 6" id="KW-1133">Transmembrane helix</keyword>
<evidence type="ECO:0000313" key="7">
    <source>
        <dbReference type="EMBL" id="SUZ54939.1"/>
    </source>
</evidence>
<proteinExistence type="predicted"/>
<dbReference type="AlphaFoldDB" id="A0A381NKP9"/>
<dbReference type="NCBIfam" id="TIGR02229">
    <property type="entry name" value="caa3_sub_IV"/>
    <property type="match status" value="1"/>
</dbReference>
<accession>A0A381NKP9</accession>
<protein>
    <recommendedName>
        <fullName evidence="8">Cytochrome C oxidase subunit IV</fullName>
    </recommendedName>
</protein>
<sequence length="102" mass="11463">MSQETTSSEAHTGHPTAGLYFRIAMILSTVTAIEVGIFYLDWLGRWIIPVLFILSAGKFALVAMYYMHLKFDHKLFSILFVGGFILAATVIIALMVLFRSLF</sequence>
<comment type="subcellular location">
    <subcellularLocation>
        <location evidence="1">Cell membrane</location>
        <topology evidence="1">Multi-pass membrane protein</topology>
    </subcellularLocation>
</comment>
<dbReference type="InterPro" id="IPR005171">
    <property type="entry name" value="Cyt_c_oxidase_su4_prok"/>
</dbReference>
<keyword evidence="5 6" id="KW-0472">Membrane</keyword>
<reference evidence="7" key="1">
    <citation type="submission" date="2018-05" db="EMBL/GenBank/DDBJ databases">
        <authorList>
            <person name="Lanie J.A."/>
            <person name="Ng W.-L."/>
            <person name="Kazmierczak K.M."/>
            <person name="Andrzejewski T.M."/>
            <person name="Davidsen T.M."/>
            <person name="Wayne K.J."/>
            <person name="Tettelin H."/>
            <person name="Glass J.I."/>
            <person name="Rusch D."/>
            <person name="Podicherti R."/>
            <person name="Tsui H.-C.T."/>
            <person name="Winkler M.E."/>
        </authorList>
    </citation>
    <scope>NUCLEOTIDE SEQUENCE</scope>
</reference>
<evidence type="ECO:0000256" key="5">
    <source>
        <dbReference type="ARBA" id="ARBA00023136"/>
    </source>
</evidence>
<gene>
    <name evidence="7" type="ORF">METZ01_LOCUS7793</name>
</gene>
<dbReference type="EMBL" id="UINC01000418">
    <property type="protein sequence ID" value="SUZ54939.1"/>
    <property type="molecule type" value="Genomic_DNA"/>
</dbReference>
<feature type="transmembrane region" description="Helical" evidence="6">
    <location>
        <begin position="78"/>
        <end position="98"/>
    </location>
</feature>
<feature type="transmembrane region" description="Helical" evidence="6">
    <location>
        <begin position="20"/>
        <end position="40"/>
    </location>
</feature>
<evidence type="ECO:0000256" key="6">
    <source>
        <dbReference type="SAM" id="Phobius"/>
    </source>
</evidence>
<dbReference type="Pfam" id="PF03626">
    <property type="entry name" value="COX4_pro"/>
    <property type="match status" value="1"/>
</dbReference>
<keyword evidence="2" id="KW-1003">Cell membrane</keyword>